<evidence type="ECO:0000256" key="16">
    <source>
        <dbReference type="SAM" id="MobiDB-lite"/>
    </source>
</evidence>
<evidence type="ECO:0000256" key="5">
    <source>
        <dbReference type="ARBA" id="ARBA00022705"/>
    </source>
</evidence>
<dbReference type="SUPFAM" id="SSF117018">
    <property type="entry name" value="ATP-dependent DNA ligase DNA-binding domain"/>
    <property type="match status" value="1"/>
</dbReference>
<dbReference type="PROSITE" id="PS00697">
    <property type="entry name" value="DNA_LIGASE_A1"/>
    <property type="match status" value="1"/>
</dbReference>
<evidence type="ECO:0000256" key="3">
    <source>
        <dbReference type="ARBA" id="ARBA00022598"/>
    </source>
</evidence>
<comment type="catalytic activity">
    <reaction evidence="13 14">
        <text>ATP + (deoxyribonucleotide)n-3'-hydroxyl + 5'-phospho-(deoxyribonucleotide)m = (deoxyribonucleotide)n+m + AMP + diphosphate.</text>
        <dbReference type="EC" id="6.5.1.1"/>
    </reaction>
</comment>
<dbReference type="PANTHER" id="PTHR45674:SF4">
    <property type="entry name" value="DNA LIGASE 1"/>
    <property type="match status" value="1"/>
</dbReference>
<dbReference type="GO" id="GO:0003910">
    <property type="term" value="F:DNA ligase (ATP) activity"/>
    <property type="evidence" value="ECO:0007669"/>
    <property type="project" value="UniProtKB-EC"/>
</dbReference>
<dbReference type="InterPro" id="IPR016059">
    <property type="entry name" value="DNA_ligase_ATP-dep_CS"/>
</dbReference>
<dbReference type="EMBL" id="CAJNOG010000218">
    <property type="protein sequence ID" value="CAF1086806.1"/>
    <property type="molecule type" value="Genomic_DNA"/>
</dbReference>
<dbReference type="GO" id="GO:0005524">
    <property type="term" value="F:ATP binding"/>
    <property type="evidence" value="ECO:0007669"/>
    <property type="project" value="UniProtKB-KW"/>
</dbReference>
<organism evidence="20 22">
    <name type="scientific">Adineta steineri</name>
    <dbReference type="NCBI Taxonomy" id="433720"/>
    <lineage>
        <taxon>Eukaryota</taxon>
        <taxon>Metazoa</taxon>
        <taxon>Spiralia</taxon>
        <taxon>Gnathifera</taxon>
        <taxon>Rotifera</taxon>
        <taxon>Eurotatoria</taxon>
        <taxon>Bdelloidea</taxon>
        <taxon>Adinetida</taxon>
        <taxon>Adinetidae</taxon>
        <taxon>Adineta</taxon>
    </lineage>
</organism>
<comment type="subcellular location">
    <subcellularLocation>
        <location evidence="1">Nucleus</location>
    </subcellularLocation>
</comment>
<evidence type="ECO:0000256" key="7">
    <source>
        <dbReference type="ARBA" id="ARBA00022763"/>
    </source>
</evidence>
<evidence type="ECO:0000259" key="17">
    <source>
        <dbReference type="PROSITE" id="PS50160"/>
    </source>
</evidence>
<dbReference type="NCBIfam" id="TIGR00574">
    <property type="entry name" value="dnl1"/>
    <property type="match status" value="1"/>
</dbReference>
<keyword evidence="4" id="KW-0132">Cell division</keyword>
<evidence type="ECO:0000313" key="20">
    <source>
        <dbReference type="EMBL" id="CAF3581374.1"/>
    </source>
</evidence>
<evidence type="ECO:0000256" key="2">
    <source>
        <dbReference type="ARBA" id="ARBA00007572"/>
    </source>
</evidence>
<evidence type="ECO:0000256" key="6">
    <source>
        <dbReference type="ARBA" id="ARBA00022741"/>
    </source>
</evidence>
<dbReference type="GO" id="GO:0006310">
    <property type="term" value="P:DNA recombination"/>
    <property type="evidence" value="ECO:0007669"/>
    <property type="project" value="UniProtKB-KW"/>
</dbReference>
<dbReference type="GO" id="GO:0003677">
    <property type="term" value="F:DNA binding"/>
    <property type="evidence" value="ECO:0007669"/>
    <property type="project" value="InterPro"/>
</dbReference>
<dbReference type="OrthoDB" id="206088at2759"/>
<dbReference type="InterPro" id="IPR012310">
    <property type="entry name" value="DNA_ligase_ATP-dep_cent"/>
</dbReference>
<dbReference type="Proteomes" id="UP000663845">
    <property type="component" value="Unassembled WGS sequence"/>
</dbReference>
<evidence type="ECO:0000256" key="13">
    <source>
        <dbReference type="ARBA" id="ARBA00034003"/>
    </source>
</evidence>
<keyword evidence="6 14" id="KW-0547">Nucleotide-binding</keyword>
<gene>
    <name evidence="18" type="ORF">JYZ213_LOCUS20610</name>
    <name evidence="20" type="ORF">OKA104_LOCUS5623</name>
    <name evidence="21" type="ORF">OXD698_LOCUS7310</name>
    <name evidence="19" type="ORF">VCS650_LOCUS22105</name>
</gene>
<name>A0A818M6V1_9BILA</name>
<evidence type="ECO:0000256" key="4">
    <source>
        <dbReference type="ARBA" id="ARBA00022618"/>
    </source>
</evidence>
<sequence>MSLKHCFSYRFVQLLFNNEHQLRYLSSSIKKAKMSNPKKTNQPSIASFFTKKDHAPIISPKKEIVTSPIRINNKEPVVSPSSDSEDRILPTKRSKKRLLSFDESDNEQKSTSSTENNKKTPIKAVKQMKIVDTKPEIKEENKKKTPTKTTKQVKSIDTKAEIKEENDKKTPIKTVKQTKIIDTKAEIKEENNDTIIKIEQTTTVPIEQKIIVDPQSYNPGKTNYDPMNDACWKLGENVPYSALSATLLLIEDTSARLEIIRILSNFFRSVRCLSPNDLAQCVYLCVNKVAPEYEGIELGIGETIIMKAIADSTGRTLEQLKLDYKSKGDLGLVAEASRSTQRTMFKPKPLTVSHVYKKLKEIAQLTGNKSQQRKGDIIKSILVSCQSHETRYLVRSLVGKLRIGLAEQSMLVALAHACIRNDYSNLKETALKERLDSGTLAVKDAFCQCPSYDILVDVLVNKGGLDNIKELCKATPGIPMKPMLAHPSKGIDEILKRCGQSEFACEYKYDGERAQIHLTEQGNVYIYSRNSENNTSKYPDIIERIPNAFQPQVKSLILDGECVAYDIEQKKLLPFQTLSTRKRKDADIKEIKVQVCIFAFDLLYLNGESLVEKPFRERRRLLHESLRCIPGELVFAESRTTSNIDEINMYLEQSVKDGCEGLMVKTLDDDATYEIAKRSHKWLKLKKDYLDGVGDTLDLVVIGGYTGTGKRTGVYGGYLLACYDKDNEEYQCICKLGTGFTDELLVSLGQSLEPHIIPKPLAYYRYSTSLTPDIWFDAAKVWEVKCADLSLSPNHHAAIGLVDEGKGISLRFPRFLREREDKSIEDATSAEQVADLYRRQEKIKKMDGDNQADDEDDMY</sequence>
<dbReference type="SUPFAM" id="SSF50249">
    <property type="entry name" value="Nucleic acid-binding proteins"/>
    <property type="match status" value="1"/>
</dbReference>
<dbReference type="Proteomes" id="UP000663881">
    <property type="component" value="Unassembled WGS sequence"/>
</dbReference>
<dbReference type="SUPFAM" id="SSF56091">
    <property type="entry name" value="DNA ligase/mRNA capping enzyme, catalytic domain"/>
    <property type="match status" value="1"/>
</dbReference>
<evidence type="ECO:0000256" key="9">
    <source>
        <dbReference type="ARBA" id="ARBA00023172"/>
    </source>
</evidence>
<dbReference type="Pfam" id="PF04675">
    <property type="entry name" value="DNA_ligase_A_N"/>
    <property type="match status" value="1"/>
</dbReference>
<keyword evidence="12" id="KW-0131">Cell cycle</keyword>
<keyword evidence="9 14" id="KW-0233">DNA recombination</keyword>
<dbReference type="PROSITE" id="PS50160">
    <property type="entry name" value="DNA_LIGASE_A3"/>
    <property type="match status" value="1"/>
</dbReference>
<dbReference type="InterPro" id="IPR012309">
    <property type="entry name" value="DNA_ligase_ATP-dep_C"/>
</dbReference>
<evidence type="ECO:0000256" key="12">
    <source>
        <dbReference type="ARBA" id="ARBA00023306"/>
    </source>
</evidence>
<accession>A0A818M6V1</accession>
<dbReference type="Gene3D" id="3.30.470.30">
    <property type="entry name" value="DNA ligase/mRNA capping enzyme"/>
    <property type="match status" value="1"/>
</dbReference>
<dbReference type="FunFam" id="1.10.3260.10:FF:000001">
    <property type="entry name" value="DNA ligase"/>
    <property type="match status" value="1"/>
</dbReference>
<evidence type="ECO:0000256" key="10">
    <source>
        <dbReference type="ARBA" id="ARBA00023204"/>
    </source>
</evidence>
<protein>
    <recommendedName>
        <fullName evidence="14">DNA ligase</fullName>
        <ecNumber evidence="14">6.5.1.1</ecNumber>
    </recommendedName>
</protein>
<evidence type="ECO:0000313" key="22">
    <source>
        <dbReference type="Proteomes" id="UP000663881"/>
    </source>
</evidence>
<evidence type="ECO:0000256" key="11">
    <source>
        <dbReference type="ARBA" id="ARBA00023242"/>
    </source>
</evidence>
<keyword evidence="5" id="KW-0235">DNA replication</keyword>
<dbReference type="Proteomes" id="UP000663891">
    <property type="component" value="Unassembled WGS sequence"/>
</dbReference>
<dbReference type="GO" id="GO:0051301">
    <property type="term" value="P:cell division"/>
    <property type="evidence" value="ECO:0007669"/>
    <property type="project" value="UniProtKB-KW"/>
</dbReference>
<dbReference type="InterPro" id="IPR050191">
    <property type="entry name" value="ATP-dep_DNA_ligase"/>
</dbReference>
<evidence type="ECO:0000313" key="19">
    <source>
        <dbReference type="EMBL" id="CAF1138008.1"/>
    </source>
</evidence>
<dbReference type="GO" id="GO:0006281">
    <property type="term" value="P:DNA repair"/>
    <property type="evidence" value="ECO:0007669"/>
    <property type="project" value="UniProtKB-KW"/>
</dbReference>
<dbReference type="GO" id="GO:0071897">
    <property type="term" value="P:DNA biosynthetic process"/>
    <property type="evidence" value="ECO:0007669"/>
    <property type="project" value="InterPro"/>
</dbReference>
<dbReference type="Gene3D" id="2.40.50.140">
    <property type="entry name" value="Nucleic acid-binding proteins"/>
    <property type="match status" value="1"/>
</dbReference>
<dbReference type="InterPro" id="IPR012308">
    <property type="entry name" value="DNA_ligase_ATP-dep_N"/>
</dbReference>
<dbReference type="Pfam" id="PF04679">
    <property type="entry name" value="DNA_ligase_A_C"/>
    <property type="match status" value="1"/>
</dbReference>
<dbReference type="Gene3D" id="1.10.3260.10">
    <property type="entry name" value="DNA ligase, ATP-dependent, N-terminal domain"/>
    <property type="match status" value="1"/>
</dbReference>
<keyword evidence="7 14" id="KW-0227">DNA damage</keyword>
<evidence type="ECO:0000256" key="15">
    <source>
        <dbReference type="RuleBase" id="RU004196"/>
    </source>
</evidence>
<dbReference type="EC" id="6.5.1.1" evidence="14"/>
<dbReference type="PANTHER" id="PTHR45674">
    <property type="entry name" value="DNA LIGASE 1/3 FAMILY MEMBER"/>
    <property type="match status" value="1"/>
</dbReference>
<feature type="domain" description="ATP-dependent DNA ligase family profile" evidence="17">
    <location>
        <begin position="588"/>
        <end position="724"/>
    </location>
</feature>
<dbReference type="FunFam" id="2.40.50.140:FF:000062">
    <property type="entry name" value="DNA ligase"/>
    <property type="match status" value="1"/>
</dbReference>
<dbReference type="PROSITE" id="PS00333">
    <property type="entry name" value="DNA_LIGASE_A2"/>
    <property type="match status" value="1"/>
</dbReference>
<reference evidence="20" key="1">
    <citation type="submission" date="2021-02" db="EMBL/GenBank/DDBJ databases">
        <authorList>
            <person name="Nowell W R."/>
        </authorList>
    </citation>
    <scope>NUCLEOTIDE SEQUENCE</scope>
</reference>
<dbReference type="EMBL" id="CAJNON010000245">
    <property type="protein sequence ID" value="CAF1138008.1"/>
    <property type="molecule type" value="Genomic_DNA"/>
</dbReference>
<dbReference type="CDD" id="cd07900">
    <property type="entry name" value="Adenylation_DNA_ligase_I_Euk"/>
    <property type="match status" value="1"/>
</dbReference>
<dbReference type="Pfam" id="PF01068">
    <property type="entry name" value="DNA_ligase_A_M"/>
    <property type="match status" value="1"/>
</dbReference>
<dbReference type="CDD" id="cd07969">
    <property type="entry name" value="OBF_DNA_ligase_I"/>
    <property type="match status" value="1"/>
</dbReference>
<dbReference type="FunFam" id="3.30.470.30:FF:000016">
    <property type="entry name" value="DNA ligase"/>
    <property type="match status" value="1"/>
</dbReference>
<dbReference type="InterPro" id="IPR012340">
    <property type="entry name" value="NA-bd_OB-fold"/>
</dbReference>
<dbReference type="GO" id="GO:0005739">
    <property type="term" value="C:mitochondrion"/>
    <property type="evidence" value="ECO:0007669"/>
    <property type="project" value="TreeGrafter"/>
</dbReference>
<comment type="caution">
    <text evidence="20">The sequence shown here is derived from an EMBL/GenBank/DDBJ whole genome shotgun (WGS) entry which is preliminary data.</text>
</comment>
<proteinExistence type="inferred from homology"/>
<feature type="compositionally biased region" description="Basic and acidic residues" evidence="16">
    <location>
        <begin position="129"/>
        <end position="143"/>
    </location>
</feature>
<evidence type="ECO:0000256" key="14">
    <source>
        <dbReference type="RuleBase" id="RU000617"/>
    </source>
</evidence>
<feature type="region of interest" description="Disordered" evidence="16">
    <location>
        <begin position="73"/>
        <end position="152"/>
    </location>
</feature>
<evidence type="ECO:0000256" key="8">
    <source>
        <dbReference type="ARBA" id="ARBA00022840"/>
    </source>
</evidence>
<dbReference type="EMBL" id="CAJOAZ010000333">
    <property type="protein sequence ID" value="CAF3618718.1"/>
    <property type="molecule type" value="Genomic_DNA"/>
</dbReference>
<keyword evidence="8 14" id="KW-0067">ATP-binding</keyword>
<dbReference type="GO" id="GO:0005634">
    <property type="term" value="C:nucleus"/>
    <property type="evidence" value="ECO:0007669"/>
    <property type="project" value="UniProtKB-SubCell"/>
</dbReference>
<dbReference type="AlphaFoldDB" id="A0A818M6V1"/>
<keyword evidence="10 14" id="KW-0234">DNA repair</keyword>
<dbReference type="Gene3D" id="3.30.1490.70">
    <property type="match status" value="1"/>
</dbReference>
<comment type="similarity">
    <text evidence="2 15">Belongs to the ATP-dependent DNA ligase family.</text>
</comment>
<dbReference type="Proteomes" id="UP000663844">
    <property type="component" value="Unassembled WGS sequence"/>
</dbReference>
<dbReference type="GO" id="GO:1903461">
    <property type="term" value="P:Okazaki fragment processing involved in mitotic DNA replication"/>
    <property type="evidence" value="ECO:0007669"/>
    <property type="project" value="TreeGrafter"/>
</dbReference>
<keyword evidence="11" id="KW-0539">Nucleus</keyword>
<dbReference type="InterPro" id="IPR036599">
    <property type="entry name" value="DNA_ligase_N_sf"/>
</dbReference>
<evidence type="ECO:0000313" key="21">
    <source>
        <dbReference type="EMBL" id="CAF3618718.1"/>
    </source>
</evidence>
<keyword evidence="3 14" id="KW-0436">Ligase</keyword>
<evidence type="ECO:0000313" key="18">
    <source>
        <dbReference type="EMBL" id="CAF1086806.1"/>
    </source>
</evidence>
<dbReference type="EMBL" id="CAJOAY010000197">
    <property type="protein sequence ID" value="CAF3581374.1"/>
    <property type="molecule type" value="Genomic_DNA"/>
</dbReference>
<dbReference type="InterPro" id="IPR000977">
    <property type="entry name" value="DNA_ligase_ATP-dep"/>
</dbReference>
<evidence type="ECO:0000256" key="1">
    <source>
        <dbReference type="ARBA" id="ARBA00004123"/>
    </source>
</evidence>